<protein>
    <recommendedName>
        <fullName evidence="6">VPDSG-CTERM sorting domain-containing protein</fullName>
    </recommendedName>
</protein>
<feature type="chain" id="PRO_5019236389" description="VPDSG-CTERM sorting domain-containing protein" evidence="3">
    <location>
        <begin position="29"/>
        <end position="81"/>
    </location>
</feature>
<feature type="transmembrane region" description="Helical" evidence="2">
    <location>
        <begin position="44"/>
        <end position="64"/>
    </location>
</feature>
<keyword evidence="2" id="KW-0472">Membrane</keyword>
<evidence type="ECO:0000313" key="5">
    <source>
        <dbReference type="Proteomes" id="UP000284250"/>
    </source>
</evidence>
<evidence type="ECO:0000256" key="2">
    <source>
        <dbReference type="SAM" id="Phobius"/>
    </source>
</evidence>
<evidence type="ECO:0000256" key="1">
    <source>
        <dbReference type="SAM" id="MobiDB-lite"/>
    </source>
</evidence>
<name>A0A418QMR9_9BACT</name>
<evidence type="ECO:0008006" key="6">
    <source>
        <dbReference type="Google" id="ProtNLM"/>
    </source>
</evidence>
<feature type="region of interest" description="Disordered" evidence="1">
    <location>
        <begin position="26"/>
        <end position="48"/>
    </location>
</feature>
<dbReference type="Proteomes" id="UP000284250">
    <property type="component" value="Unassembled WGS sequence"/>
</dbReference>
<keyword evidence="2" id="KW-1133">Transmembrane helix</keyword>
<dbReference type="RefSeq" id="WP_119657295.1">
    <property type="nucleotide sequence ID" value="NZ_JBHUOI010000083.1"/>
</dbReference>
<organism evidence="4 5">
    <name type="scientific">Hymenobacter rubripertinctus</name>
    <dbReference type="NCBI Taxonomy" id="2029981"/>
    <lineage>
        <taxon>Bacteria</taxon>
        <taxon>Pseudomonadati</taxon>
        <taxon>Bacteroidota</taxon>
        <taxon>Cytophagia</taxon>
        <taxon>Cytophagales</taxon>
        <taxon>Hymenobacteraceae</taxon>
        <taxon>Hymenobacter</taxon>
    </lineage>
</organism>
<keyword evidence="3" id="KW-0732">Signal</keyword>
<gene>
    <name evidence="4" type="ORF">D0T11_18495</name>
</gene>
<accession>A0A418QMR9</accession>
<evidence type="ECO:0000313" key="4">
    <source>
        <dbReference type="EMBL" id="RIY06537.1"/>
    </source>
</evidence>
<keyword evidence="5" id="KW-1185">Reference proteome</keyword>
<sequence>MKLTNLLFLLRPAGLLLAVLLSTPTARAQGPGSGGPSPDPTSPTAVPIDGGASLLLVAGSALALRHLRRPTAAVEQSEDAN</sequence>
<evidence type="ECO:0000256" key="3">
    <source>
        <dbReference type="SAM" id="SignalP"/>
    </source>
</evidence>
<dbReference type="NCBIfam" id="NF046080">
    <property type="entry name" value="PID_CTERM"/>
    <property type="match status" value="1"/>
</dbReference>
<feature type="signal peptide" evidence="3">
    <location>
        <begin position="1"/>
        <end position="28"/>
    </location>
</feature>
<dbReference type="AlphaFoldDB" id="A0A418QMR9"/>
<proteinExistence type="predicted"/>
<dbReference type="EMBL" id="QYCN01000039">
    <property type="protein sequence ID" value="RIY06537.1"/>
    <property type="molecule type" value="Genomic_DNA"/>
</dbReference>
<dbReference type="InterPro" id="IPR058207">
    <property type="entry name" value="PID_CTERM"/>
</dbReference>
<comment type="caution">
    <text evidence="4">The sequence shown here is derived from an EMBL/GenBank/DDBJ whole genome shotgun (WGS) entry which is preliminary data.</text>
</comment>
<reference evidence="4 5" key="1">
    <citation type="submission" date="2019-01" db="EMBL/GenBank/DDBJ databases">
        <title>Hymenobacter humicola sp. nov., isolated from soils in Antarctica.</title>
        <authorList>
            <person name="Sedlacek I."/>
            <person name="Holochova P."/>
            <person name="Kralova S."/>
            <person name="Pantucek R."/>
            <person name="Stankova E."/>
            <person name="Vrbovska V."/>
            <person name="Kristofova L."/>
            <person name="Svec P."/>
            <person name="Busse H.-J."/>
        </authorList>
    </citation>
    <scope>NUCLEOTIDE SEQUENCE [LARGE SCALE GENOMIC DNA]</scope>
    <source>
        <strain evidence="4 5">CCM 8852</strain>
    </source>
</reference>
<keyword evidence="2" id="KW-0812">Transmembrane</keyword>